<dbReference type="Proteomes" id="UP000249082">
    <property type="component" value="Unassembled WGS sequence"/>
</dbReference>
<dbReference type="NCBIfam" id="TIGR01725">
    <property type="entry name" value="phge_HK97_gp10"/>
    <property type="match status" value="1"/>
</dbReference>
<evidence type="ECO:0008006" key="4">
    <source>
        <dbReference type="Google" id="ProtNLM"/>
    </source>
</evidence>
<comment type="caution">
    <text evidence="2">The sequence shown here is derived from an EMBL/GenBank/DDBJ whole genome shotgun (WGS) entry which is preliminary data.</text>
</comment>
<dbReference type="EMBL" id="QFPX01000006">
    <property type="protein sequence ID" value="PZQ55265.1"/>
    <property type="molecule type" value="Genomic_DNA"/>
</dbReference>
<name>A0A2W5NXB0_9SPHN</name>
<dbReference type="InterPro" id="IPR010064">
    <property type="entry name" value="HK97-gp10_tail"/>
</dbReference>
<dbReference type="AlphaFoldDB" id="A0A2W5NXB0"/>
<proteinExistence type="predicted"/>
<feature type="compositionally biased region" description="Basic and acidic residues" evidence="1">
    <location>
        <begin position="116"/>
        <end position="125"/>
    </location>
</feature>
<evidence type="ECO:0000313" key="3">
    <source>
        <dbReference type="Proteomes" id="UP000249082"/>
    </source>
</evidence>
<organism evidence="2 3">
    <name type="scientific">Novosphingobium pentaromativorans</name>
    <dbReference type="NCBI Taxonomy" id="205844"/>
    <lineage>
        <taxon>Bacteria</taxon>
        <taxon>Pseudomonadati</taxon>
        <taxon>Pseudomonadota</taxon>
        <taxon>Alphaproteobacteria</taxon>
        <taxon>Sphingomonadales</taxon>
        <taxon>Sphingomonadaceae</taxon>
        <taxon>Novosphingobium</taxon>
    </lineage>
</organism>
<accession>A0A2W5NXB0</accession>
<gene>
    <name evidence="2" type="ORF">DI555_07900</name>
</gene>
<reference evidence="2 3" key="1">
    <citation type="submission" date="2017-08" db="EMBL/GenBank/DDBJ databases">
        <title>Infants hospitalized years apart are colonized by the same room-sourced microbial strains.</title>
        <authorList>
            <person name="Brooks B."/>
            <person name="Olm M.R."/>
            <person name="Firek B.A."/>
            <person name="Baker R."/>
            <person name="Thomas B.C."/>
            <person name="Morowitz M.J."/>
            <person name="Banfield J.F."/>
        </authorList>
    </citation>
    <scope>NUCLEOTIDE SEQUENCE [LARGE SCALE GENOMIC DNA]</scope>
    <source>
        <strain evidence="2">S2_005_002_R2_33</strain>
    </source>
</reference>
<feature type="compositionally biased region" description="Basic and acidic residues" evidence="1">
    <location>
        <begin position="42"/>
        <end position="58"/>
    </location>
</feature>
<feature type="compositionally biased region" description="Polar residues" evidence="1">
    <location>
        <begin position="79"/>
        <end position="94"/>
    </location>
</feature>
<sequence>MTIRFKLTGFRELERALAEELPKATARAVLLRTAKKVMEPVREGMVRRAPKDSEELAKGMKTQVVKAKRQSRTRFERSSGVSVNTGPSTASQEGGNPAWQEFGTEKMPAHPYARPTADEEGPRVIDAVREELTSQIDKAKARIAKRAARNRP</sequence>
<protein>
    <recommendedName>
        <fullName evidence="4">HK97 gp10 family phage protein</fullName>
    </recommendedName>
</protein>
<evidence type="ECO:0000313" key="2">
    <source>
        <dbReference type="EMBL" id="PZQ55265.1"/>
    </source>
</evidence>
<feature type="region of interest" description="Disordered" evidence="1">
    <location>
        <begin position="42"/>
        <end position="125"/>
    </location>
</feature>
<evidence type="ECO:0000256" key="1">
    <source>
        <dbReference type="SAM" id="MobiDB-lite"/>
    </source>
</evidence>